<dbReference type="AlphaFoldDB" id="A0ABD3SY08"/>
<dbReference type="Proteomes" id="UP001634393">
    <property type="component" value="Unassembled WGS sequence"/>
</dbReference>
<protein>
    <submittedName>
        <fullName evidence="2">Uncharacterized protein</fullName>
    </submittedName>
</protein>
<proteinExistence type="predicted"/>
<keyword evidence="3" id="KW-1185">Reference proteome</keyword>
<reference evidence="2 3" key="1">
    <citation type="submission" date="2024-12" db="EMBL/GenBank/DDBJ databases">
        <title>The unique morphological basis and parallel evolutionary history of personate flowers in Penstemon.</title>
        <authorList>
            <person name="Depatie T.H."/>
            <person name="Wessinger C.A."/>
        </authorList>
    </citation>
    <scope>NUCLEOTIDE SEQUENCE [LARGE SCALE GENOMIC DNA]</scope>
    <source>
        <strain evidence="2">WTNN_2</strain>
        <tissue evidence="2">Leaf</tissue>
    </source>
</reference>
<name>A0ABD3SY08_9LAMI</name>
<evidence type="ECO:0000313" key="3">
    <source>
        <dbReference type="Proteomes" id="UP001634393"/>
    </source>
</evidence>
<evidence type="ECO:0000256" key="1">
    <source>
        <dbReference type="SAM" id="MobiDB-lite"/>
    </source>
</evidence>
<feature type="region of interest" description="Disordered" evidence="1">
    <location>
        <begin position="68"/>
        <end position="92"/>
    </location>
</feature>
<dbReference type="EMBL" id="JBJXBP010000005">
    <property type="protein sequence ID" value="KAL3829490.1"/>
    <property type="molecule type" value="Genomic_DNA"/>
</dbReference>
<accession>A0ABD3SY08</accession>
<gene>
    <name evidence="2" type="ORF">ACJIZ3_018292</name>
</gene>
<organism evidence="2 3">
    <name type="scientific">Penstemon smallii</name>
    <dbReference type="NCBI Taxonomy" id="265156"/>
    <lineage>
        <taxon>Eukaryota</taxon>
        <taxon>Viridiplantae</taxon>
        <taxon>Streptophyta</taxon>
        <taxon>Embryophyta</taxon>
        <taxon>Tracheophyta</taxon>
        <taxon>Spermatophyta</taxon>
        <taxon>Magnoliopsida</taxon>
        <taxon>eudicotyledons</taxon>
        <taxon>Gunneridae</taxon>
        <taxon>Pentapetalae</taxon>
        <taxon>asterids</taxon>
        <taxon>lamiids</taxon>
        <taxon>Lamiales</taxon>
        <taxon>Plantaginaceae</taxon>
        <taxon>Cheloneae</taxon>
        <taxon>Penstemon</taxon>
    </lineage>
</organism>
<evidence type="ECO:0000313" key="2">
    <source>
        <dbReference type="EMBL" id="KAL3829490.1"/>
    </source>
</evidence>
<sequence>METLRLRRNFKDPMEKVVVKTSQNAPDHSYYSHWYNIDHYSMKALSTTTTTAVLKKFLHRRALLHQVATSSRAKRTPPTGARKAAQTPDEEPQVMRSLLSLSLLKYLSQRHLIREAMQLPMCTRGPSFPRSRPAETAPMLPIICDGDERIPGPAAVGAKQTQRTAATIAINPVKSPTRNASNHFENTYCKTSTFDLLLQSCLKRSFSFILLLLSGSRSSSSVYDAASADLLNSSIRYEFFNPCGIWEQVGLVSVFTDKH</sequence>
<comment type="caution">
    <text evidence="2">The sequence shown here is derived from an EMBL/GenBank/DDBJ whole genome shotgun (WGS) entry which is preliminary data.</text>
</comment>